<name>A0ABT1UKA3_9GAMM</name>
<feature type="transmembrane region" description="Helical" evidence="1">
    <location>
        <begin position="12"/>
        <end position="35"/>
    </location>
</feature>
<dbReference type="EMBL" id="JANIBM010000026">
    <property type="protein sequence ID" value="MCQ8182635.1"/>
    <property type="molecule type" value="Genomic_DNA"/>
</dbReference>
<evidence type="ECO:0000313" key="2">
    <source>
        <dbReference type="EMBL" id="MCQ8182635.1"/>
    </source>
</evidence>
<dbReference type="RefSeq" id="WP_256611962.1">
    <property type="nucleotide sequence ID" value="NZ_JANIBM010000026.1"/>
</dbReference>
<gene>
    <name evidence="2" type="ORF">NP603_16050</name>
</gene>
<keyword evidence="1" id="KW-0472">Membrane</keyword>
<evidence type="ECO:0000313" key="3">
    <source>
        <dbReference type="Proteomes" id="UP001524569"/>
    </source>
</evidence>
<keyword evidence="1" id="KW-1133">Transmembrane helix</keyword>
<protein>
    <submittedName>
        <fullName evidence="2">DUF1574 domain-containing protein</fullName>
    </submittedName>
</protein>
<evidence type="ECO:0000256" key="1">
    <source>
        <dbReference type="SAM" id="Phobius"/>
    </source>
</evidence>
<sequence>MKASSTGRSNFGHFWCAALAVSVLIGGAMPVWNWLVNPYQVFDVDQGIGEPYTSPATNERYRKVSHLLNQISAPDPEQPIDCLLVGSSVMGLLDPRLLAQYFPEGRCYNLAFLAGRPGEILATLKALIAQGLPLKHIVYGLEPFAFSDPVNDGPANRLHPVVTGESRWKFYFNYLFEPSLGDGIGYLFDALNHTISVRYDIDHTGRYQLVRYDTEIQRNETEFVNKQFEQGRGPKSVSPWIMTRFDEFKSLVEFLNSQQIEAHYYLNPLHPSIAKVYGTSELEEFKTRISSRTGGRTIPDCSLLLSENANIRFYDYKHFRTTESTTVLNCALGNGSSQSRQQSGR</sequence>
<organism evidence="2 3">
    <name type="scientific">Methylomonas aurea</name>
    <dbReference type="NCBI Taxonomy" id="2952224"/>
    <lineage>
        <taxon>Bacteria</taxon>
        <taxon>Pseudomonadati</taxon>
        <taxon>Pseudomonadota</taxon>
        <taxon>Gammaproteobacteria</taxon>
        <taxon>Methylococcales</taxon>
        <taxon>Methylococcaceae</taxon>
        <taxon>Methylomonas</taxon>
    </lineage>
</organism>
<comment type="caution">
    <text evidence="2">The sequence shown here is derived from an EMBL/GenBank/DDBJ whole genome shotgun (WGS) entry which is preliminary data.</text>
</comment>
<accession>A0ABT1UKA3</accession>
<dbReference type="Proteomes" id="UP001524569">
    <property type="component" value="Unassembled WGS sequence"/>
</dbReference>
<proteinExistence type="predicted"/>
<reference evidence="2 3" key="1">
    <citation type="submission" date="2022-07" db="EMBL/GenBank/DDBJ databases">
        <title>Methylomonas rivi sp. nov., Methylomonas rosea sp. nov., Methylomonas aureus sp. nov. and Methylomonas subterranea sp. nov., four novel methanotrophs isolated from a freshwater creek and the deep terrestrial subsurface.</title>
        <authorList>
            <person name="Abin C."/>
            <person name="Sankaranarayanan K."/>
            <person name="Garner C."/>
            <person name="Sindelar R."/>
            <person name="Kotary K."/>
            <person name="Garner R."/>
            <person name="Barclay S."/>
            <person name="Lawson P."/>
            <person name="Krumholz L."/>
        </authorList>
    </citation>
    <scope>NUCLEOTIDE SEQUENCE [LARGE SCALE GENOMIC DNA]</scope>
    <source>
        <strain evidence="2 3">SURF-1</strain>
    </source>
</reference>
<keyword evidence="1" id="KW-0812">Transmembrane</keyword>
<keyword evidence="3" id="KW-1185">Reference proteome</keyword>